<dbReference type="AlphaFoldDB" id="A0A8K0WPM9"/>
<keyword evidence="8 16" id="KW-0378">Hydrolase</keyword>
<keyword evidence="9" id="KW-0146">Chitin degradation</keyword>
<dbReference type="GO" id="GO:0005576">
    <property type="term" value="C:extracellular region"/>
    <property type="evidence" value="ECO:0007669"/>
    <property type="project" value="UniProtKB-SubCell"/>
</dbReference>
<evidence type="ECO:0000256" key="16">
    <source>
        <dbReference type="RuleBase" id="RU000489"/>
    </source>
</evidence>
<dbReference type="PANTHER" id="PTHR45708">
    <property type="entry name" value="ENDOCHITINASE"/>
    <property type="match status" value="1"/>
</dbReference>
<dbReference type="OrthoDB" id="6020543at2759"/>
<keyword evidence="5" id="KW-1003">Cell membrane</keyword>
<dbReference type="SUPFAM" id="SSF51445">
    <property type="entry name" value="(Trans)glycosidases"/>
    <property type="match status" value="1"/>
</dbReference>
<dbReference type="Gene3D" id="3.20.20.80">
    <property type="entry name" value="Glycosidases"/>
    <property type="match status" value="1"/>
</dbReference>
<dbReference type="Proteomes" id="UP000813444">
    <property type="component" value="Unassembled WGS sequence"/>
</dbReference>
<organism evidence="19 20">
    <name type="scientific">Stachybotrys elegans</name>
    <dbReference type="NCBI Taxonomy" id="80388"/>
    <lineage>
        <taxon>Eukaryota</taxon>
        <taxon>Fungi</taxon>
        <taxon>Dikarya</taxon>
        <taxon>Ascomycota</taxon>
        <taxon>Pezizomycotina</taxon>
        <taxon>Sordariomycetes</taxon>
        <taxon>Hypocreomycetidae</taxon>
        <taxon>Hypocreales</taxon>
        <taxon>Stachybotryaceae</taxon>
        <taxon>Stachybotrys</taxon>
    </lineage>
</organism>
<feature type="region of interest" description="Disordered" evidence="17">
    <location>
        <begin position="365"/>
        <end position="572"/>
    </location>
</feature>
<evidence type="ECO:0000256" key="5">
    <source>
        <dbReference type="ARBA" id="ARBA00022475"/>
    </source>
</evidence>
<evidence type="ECO:0000256" key="12">
    <source>
        <dbReference type="ARBA" id="ARBA00023277"/>
    </source>
</evidence>
<keyword evidence="15" id="KW-0624">Polysaccharide degradation</keyword>
<dbReference type="PROSITE" id="PS51910">
    <property type="entry name" value="GH18_2"/>
    <property type="match status" value="1"/>
</dbReference>
<accession>A0A8K0WPM9</accession>
<evidence type="ECO:0000256" key="15">
    <source>
        <dbReference type="ARBA" id="ARBA00023326"/>
    </source>
</evidence>
<keyword evidence="11" id="KW-0472">Membrane</keyword>
<keyword evidence="14 16" id="KW-0326">Glycosidase</keyword>
<evidence type="ECO:0000256" key="13">
    <source>
        <dbReference type="ARBA" id="ARBA00023288"/>
    </source>
</evidence>
<gene>
    <name evidence="19" type="ORF">B0I35DRAFT_409817</name>
</gene>
<dbReference type="GO" id="GO:0008843">
    <property type="term" value="F:endochitinase activity"/>
    <property type="evidence" value="ECO:0007669"/>
    <property type="project" value="UniProtKB-EC"/>
</dbReference>
<comment type="caution">
    <text evidence="19">The sequence shown here is derived from an EMBL/GenBank/DDBJ whole genome shotgun (WGS) entry which is preliminary data.</text>
</comment>
<proteinExistence type="predicted"/>
<keyword evidence="6" id="KW-0964">Secreted</keyword>
<dbReference type="PANTHER" id="PTHR45708:SF47">
    <property type="entry name" value="ENDOCHITINASE A"/>
    <property type="match status" value="1"/>
</dbReference>
<evidence type="ECO:0000256" key="3">
    <source>
        <dbReference type="ARBA" id="ARBA00004613"/>
    </source>
</evidence>
<evidence type="ECO:0000256" key="17">
    <source>
        <dbReference type="SAM" id="MobiDB-lite"/>
    </source>
</evidence>
<comment type="subcellular location">
    <subcellularLocation>
        <location evidence="2">Cell membrane</location>
        <topology evidence="2">Lipid-anchor</topology>
        <topology evidence="2">GPI-anchor</topology>
    </subcellularLocation>
    <subcellularLocation>
        <location evidence="3">Secreted</location>
    </subcellularLocation>
</comment>
<feature type="compositionally biased region" description="Polar residues" evidence="17">
    <location>
        <begin position="438"/>
        <end position="469"/>
    </location>
</feature>
<dbReference type="EC" id="3.2.1.14" evidence="4"/>
<evidence type="ECO:0000256" key="14">
    <source>
        <dbReference type="ARBA" id="ARBA00023295"/>
    </source>
</evidence>
<dbReference type="GO" id="GO:0000272">
    <property type="term" value="P:polysaccharide catabolic process"/>
    <property type="evidence" value="ECO:0007669"/>
    <property type="project" value="UniProtKB-KW"/>
</dbReference>
<evidence type="ECO:0000256" key="10">
    <source>
        <dbReference type="ARBA" id="ARBA00023026"/>
    </source>
</evidence>
<evidence type="ECO:0000256" key="6">
    <source>
        <dbReference type="ARBA" id="ARBA00022525"/>
    </source>
</evidence>
<feature type="compositionally biased region" description="Polar residues" evidence="17">
    <location>
        <begin position="520"/>
        <end position="531"/>
    </location>
</feature>
<keyword evidence="13" id="KW-0449">Lipoprotein</keyword>
<evidence type="ECO:0000313" key="19">
    <source>
        <dbReference type="EMBL" id="KAH7316634.1"/>
    </source>
</evidence>
<evidence type="ECO:0000256" key="1">
    <source>
        <dbReference type="ARBA" id="ARBA00000822"/>
    </source>
</evidence>
<keyword evidence="12" id="KW-0119">Carbohydrate metabolism</keyword>
<evidence type="ECO:0000259" key="18">
    <source>
        <dbReference type="PROSITE" id="PS51910"/>
    </source>
</evidence>
<keyword evidence="7" id="KW-0325">Glycoprotein</keyword>
<evidence type="ECO:0000313" key="20">
    <source>
        <dbReference type="Proteomes" id="UP000813444"/>
    </source>
</evidence>
<comment type="catalytic activity">
    <reaction evidence="1">
        <text>Random endo-hydrolysis of N-acetyl-beta-D-glucosaminide (1-&gt;4)-beta-linkages in chitin and chitodextrins.</text>
        <dbReference type="EC" id="3.2.1.14"/>
    </reaction>
</comment>
<feature type="compositionally biased region" description="Low complexity" evidence="17">
    <location>
        <begin position="470"/>
        <end position="519"/>
    </location>
</feature>
<protein>
    <recommendedName>
        <fullName evidence="4">chitinase</fullName>
        <ecNumber evidence="4">3.2.1.14</ecNumber>
    </recommendedName>
</protein>
<feature type="compositionally biased region" description="Low complexity" evidence="17">
    <location>
        <begin position="532"/>
        <end position="572"/>
    </location>
</feature>
<evidence type="ECO:0000256" key="9">
    <source>
        <dbReference type="ARBA" id="ARBA00023024"/>
    </source>
</evidence>
<keyword evidence="10" id="KW-0843">Virulence</keyword>
<dbReference type="GO" id="GO:0005886">
    <property type="term" value="C:plasma membrane"/>
    <property type="evidence" value="ECO:0007669"/>
    <property type="project" value="UniProtKB-SubCell"/>
</dbReference>
<sequence>MTGISLSSGLTAGLGAFGALNGYWGQRGAEDLKVLCDSGISSVTLSFVNTSPENDRSGWPGTNFGPNCWADTYSNGNVPSKLYSECRNIKQALPYCRSKGVKILLSIGGMYDEVSSNYKVTSERNGEYFANFLYDAFGPYKPGYTGPRPFDLSPTEHTQVDGFDLDLEFHGAFDNKPWIKMVETFRRRDAGLYISAAPQCPTSDDLFNMKELVNKAQLDALFMQFYNNEGCDAIRNPLDPWDGPFNYDEWVGILARSQKSKNAKLFVGLPASILAAGSGYISPAALKNLVCANYNKKNWGGISLWDLSEASRNVYMGKNYYQHALDALQYGCGPVPTTTIRTSTTTTAIRTSTSTTAITTTTSSTLSSSTLSSSTLTTSSTTTTSSSSTLSSSTVSSSTLTTSSATTTSTTAVTTSSTSSSSSVEDVTSTTELSTSDIVSPTSAASSDAPITTTESLPATSDVTSASEVTSDAPVTTSDATSDSPDTTTTGSSDTPITTSDVSSEVTSDASTTTESSDVPVTTSDVTSDAPITTSDGSSISVSTTESSDVTSDAPVTTDSSSSEVTSTIISVPSSSSSIVSTTLAPITTTRWSNSTITTSSTMTTLRLTTSTIYTTKVQTITKCPPYVNCPDGGLVITKTIAISTTVCPVIPTPTSLTTSTVYASEVHTVTSCPPEIIDCPIGQPTTVIKPIYTTVCPAGEEVTITMTTSTAIETSTVTACLPGADDCSVGDVTTQTFTSIYPVEPTDVPGVSAVATPSVKTSHPPGGAVPTGGWHAPVPPPAVPSTPATGGASGLTAGLAGLLSLVALQLFAL</sequence>
<name>A0A8K0WPM9_9HYPO</name>
<dbReference type="InterPro" id="IPR017853">
    <property type="entry name" value="GH"/>
</dbReference>
<dbReference type="GO" id="GO:0098552">
    <property type="term" value="C:side of membrane"/>
    <property type="evidence" value="ECO:0007669"/>
    <property type="project" value="UniProtKB-KW"/>
</dbReference>
<dbReference type="EMBL" id="JAGPNK010000008">
    <property type="protein sequence ID" value="KAH7316634.1"/>
    <property type="molecule type" value="Genomic_DNA"/>
</dbReference>
<evidence type="ECO:0000256" key="11">
    <source>
        <dbReference type="ARBA" id="ARBA00023136"/>
    </source>
</evidence>
<dbReference type="InterPro" id="IPR050542">
    <property type="entry name" value="Glycosyl_Hydrlase18_Chitinase"/>
</dbReference>
<keyword evidence="7" id="KW-0336">GPI-anchor</keyword>
<evidence type="ECO:0000256" key="7">
    <source>
        <dbReference type="ARBA" id="ARBA00022622"/>
    </source>
</evidence>
<feature type="compositionally biased region" description="Low complexity" evidence="17">
    <location>
        <begin position="365"/>
        <end position="437"/>
    </location>
</feature>
<dbReference type="InterPro" id="IPR001579">
    <property type="entry name" value="Glyco_hydro_18_chit_AS"/>
</dbReference>
<evidence type="ECO:0000256" key="2">
    <source>
        <dbReference type="ARBA" id="ARBA00004609"/>
    </source>
</evidence>
<keyword evidence="20" id="KW-1185">Reference proteome</keyword>
<dbReference type="PROSITE" id="PS01095">
    <property type="entry name" value="GH18_1"/>
    <property type="match status" value="1"/>
</dbReference>
<dbReference type="GO" id="GO:0006032">
    <property type="term" value="P:chitin catabolic process"/>
    <property type="evidence" value="ECO:0007669"/>
    <property type="project" value="UniProtKB-KW"/>
</dbReference>
<dbReference type="Pfam" id="PF00704">
    <property type="entry name" value="Glyco_hydro_18"/>
    <property type="match status" value="1"/>
</dbReference>
<evidence type="ECO:0000256" key="4">
    <source>
        <dbReference type="ARBA" id="ARBA00012729"/>
    </source>
</evidence>
<feature type="domain" description="GH18" evidence="18">
    <location>
        <begin position="18"/>
        <end position="321"/>
    </location>
</feature>
<reference evidence="19" key="1">
    <citation type="journal article" date="2021" name="Nat. Commun.">
        <title>Genetic determinants of endophytism in the Arabidopsis root mycobiome.</title>
        <authorList>
            <person name="Mesny F."/>
            <person name="Miyauchi S."/>
            <person name="Thiergart T."/>
            <person name="Pickel B."/>
            <person name="Atanasova L."/>
            <person name="Karlsson M."/>
            <person name="Huettel B."/>
            <person name="Barry K.W."/>
            <person name="Haridas S."/>
            <person name="Chen C."/>
            <person name="Bauer D."/>
            <person name="Andreopoulos W."/>
            <person name="Pangilinan J."/>
            <person name="LaButti K."/>
            <person name="Riley R."/>
            <person name="Lipzen A."/>
            <person name="Clum A."/>
            <person name="Drula E."/>
            <person name="Henrissat B."/>
            <person name="Kohler A."/>
            <person name="Grigoriev I.V."/>
            <person name="Martin F.M."/>
            <person name="Hacquard S."/>
        </authorList>
    </citation>
    <scope>NUCLEOTIDE SEQUENCE</scope>
    <source>
        <strain evidence="19">MPI-CAGE-CH-0235</strain>
    </source>
</reference>
<dbReference type="InterPro" id="IPR001223">
    <property type="entry name" value="Glyco_hydro18_cat"/>
</dbReference>
<evidence type="ECO:0000256" key="8">
    <source>
        <dbReference type="ARBA" id="ARBA00022801"/>
    </source>
</evidence>